<evidence type="ECO:0000256" key="3">
    <source>
        <dbReference type="ARBA" id="ARBA00022723"/>
    </source>
</evidence>
<dbReference type="Pfam" id="PF02492">
    <property type="entry name" value="cobW"/>
    <property type="match status" value="1"/>
</dbReference>
<dbReference type="GO" id="GO:0008270">
    <property type="term" value="F:zinc ion binding"/>
    <property type="evidence" value="ECO:0007669"/>
    <property type="project" value="TreeGrafter"/>
</dbReference>
<dbReference type="SUPFAM" id="SSF52540">
    <property type="entry name" value="P-loop containing nucleoside triphosphate hydrolases"/>
    <property type="match status" value="1"/>
</dbReference>
<dbReference type="AlphaFoldDB" id="A0A4Q9DTN0"/>
<feature type="domain" description="CobW/HypB/UreG nucleotide-binding" evidence="8">
    <location>
        <begin position="35"/>
        <end position="194"/>
    </location>
</feature>
<dbReference type="NCBIfam" id="TIGR00073">
    <property type="entry name" value="hypB"/>
    <property type="match status" value="1"/>
</dbReference>
<reference evidence="9 10" key="1">
    <citation type="submission" date="2019-02" db="EMBL/GenBank/DDBJ databases">
        <title>Paenibacillus sp. nov., isolated from surface-sterilized tissue of Thalictrum simplex L.</title>
        <authorList>
            <person name="Tuo L."/>
        </authorList>
    </citation>
    <scope>NUCLEOTIDE SEQUENCE [LARGE SCALE GENOMIC DNA]</scope>
    <source>
        <strain evidence="9 10">N2SHLJ1</strain>
    </source>
</reference>
<dbReference type="Proteomes" id="UP000293142">
    <property type="component" value="Unassembled WGS sequence"/>
</dbReference>
<keyword evidence="10" id="KW-1185">Reference proteome</keyword>
<dbReference type="RefSeq" id="WP_131012718.1">
    <property type="nucleotide sequence ID" value="NZ_SIRE01000005.1"/>
</dbReference>
<comment type="similarity">
    <text evidence="1">Belongs to the SIMIBI class G3E GTPase family. HypB/HupM subfamily.</text>
</comment>
<dbReference type="InterPro" id="IPR003495">
    <property type="entry name" value="CobW/HypB/UreG_nucleotide-bd"/>
</dbReference>
<dbReference type="GO" id="GO:0003924">
    <property type="term" value="F:GTPase activity"/>
    <property type="evidence" value="ECO:0007669"/>
    <property type="project" value="InterPro"/>
</dbReference>
<evidence type="ECO:0000256" key="6">
    <source>
        <dbReference type="ARBA" id="ARBA00022833"/>
    </source>
</evidence>
<evidence type="ECO:0000256" key="7">
    <source>
        <dbReference type="ARBA" id="ARBA00023134"/>
    </source>
</evidence>
<evidence type="ECO:0000256" key="2">
    <source>
        <dbReference type="ARBA" id="ARBA00022596"/>
    </source>
</evidence>
<dbReference type="CDD" id="cd05390">
    <property type="entry name" value="HypB"/>
    <property type="match status" value="1"/>
</dbReference>
<dbReference type="InterPro" id="IPR027417">
    <property type="entry name" value="P-loop_NTPase"/>
</dbReference>
<dbReference type="GO" id="GO:0051604">
    <property type="term" value="P:protein maturation"/>
    <property type="evidence" value="ECO:0007669"/>
    <property type="project" value="InterPro"/>
</dbReference>
<evidence type="ECO:0000259" key="8">
    <source>
        <dbReference type="Pfam" id="PF02492"/>
    </source>
</evidence>
<dbReference type="GO" id="GO:0005525">
    <property type="term" value="F:GTP binding"/>
    <property type="evidence" value="ECO:0007669"/>
    <property type="project" value="UniProtKB-KW"/>
</dbReference>
<evidence type="ECO:0000313" key="9">
    <source>
        <dbReference type="EMBL" id="TBL80303.1"/>
    </source>
</evidence>
<proteinExistence type="inferred from homology"/>
<dbReference type="OrthoDB" id="9802035at2"/>
<dbReference type="EMBL" id="SIRE01000005">
    <property type="protein sequence ID" value="TBL80303.1"/>
    <property type="molecule type" value="Genomic_DNA"/>
</dbReference>
<keyword evidence="7" id="KW-0342">GTP-binding</keyword>
<dbReference type="PIRSF" id="PIRSF005624">
    <property type="entry name" value="Ni-bind_GTPase"/>
    <property type="match status" value="1"/>
</dbReference>
<evidence type="ECO:0000313" key="10">
    <source>
        <dbReference type="Proteomes" id="UP000293142"/>
    </source>
</evidence>
<sequence>MAERIHLEQHVLQGNKLIAGQNRDRFQRHHVLAVNVLSSPGAGKTTLLERLAEQLKTKLRMAVIEGDIATTLDSERIAAHGVQAVQINTHGACHLDARMVMQALEYVELADIDLLIIENVGNLVCPAEFDLGEELDIVVLSATEGEDKVAKYPFVFKKADAVILNKTDLLPYIPFDVERFEAEVRLLNVAAPIFQVSALKRDGLDEWIGWLCGKLEAADPQ</sequence>
<dbReference type="GO" id="GO:0016151">
    <property type="term" value="F:nickel cation binding"/>
    <property type="evidence" value="ECO:0007669"/>
    <property type="project" value="InterPro"/>
</dbReference>
<dbReference type="PANTHER" id="PTHR30134">
    <property type="entry name" value="HYDROGENASE PROTEIN ASSEMBLY PROTEIN, NICKEL CHAPERONE"/>
    <property type="match status" value="1"/>
</dbReference>
<name>A0A4Q9DTN0_9BACL</name>
<protein>
    <submittedName>
        <fullName evidence="9">Hydrogenase accessory protein HypB</fullName>
    </submittedName>
</protein>
<evidence type="ECO:0000256" key="5">
    <source>
        <dbReference type="ARBA" id="ARBA00022801"/>
    </source>
</evidence>
<dbReference type="PANTHER" id="PTHR30134:SF2">
    <property type="entry name" value="HYDROGENASE MATURATION FACTOR HYPB"/>
    <property type="match status" value="1"/>
</dbReference>
<accession>A0A4Q9DTN0</accession>
<dbReference type="Gene3D" id="3.40.50.300">
    <property type="entry name" value="P-loop containing nucleotide triphosphate hydrolases"/>
    <property type="match status" value="1"/>
</dbReference>
<keyword evidence="5" id="KW-0378">Hydrolase</keyword>
<evidence type="ECO:0000256" key="1">
    <source>
        <dbReference type="ARBA" id="ARBA00006211"/>
    </source>
</evidence>
<gene>
    <name evidence="9" type="primary">hypB</name>
    <name evidence="9" type="ORF">EYB31_07750</name>
</gene>
<keyword evidence="6" id="KW-0862">Zinc</keyword>
<comment type="caution">
    <text evidence="9">The sequence shown here is derived from an EMBL/GenBank/DDBJ whole genome shotgun (WGS) entry which is preliminary data.</text>
</comment>
<evidence type="ECO:0000256" key="4">
    <source>
        <dbReference type="ARBA" id="ARBA00022741"/>
    </source>
</evidence>
<keyword evidence="4" id="KW-0547">Nucleotide-binding</keyword>
<dbReference type="InterPro" id="IPR004392">
    <property type="entry name" value="Hyd_mat_HypB"/>
</dbReference>
<keyword evidence="3" id="KW-0479">Metal-binding</keyword>
<organism evidence="9 10">
    <name type="scientific">Paenibacillus thalictri</name>
    <dbReference type="NCBI Taxonomy" id="2527873"/>
    <lineage>
        <taxon>Bacteria</taxon>
        <taxon>Bacillati</taxon>
        <taxon>Bacillota</taxon>
        <taxon>Bacilli</taxon>
        <taxon>Bacillales</taxon>
        <taxon>Paenibacillaceae</taxon>
        <taxon>Paenibacillus</taxon>
    </lineage>
</organism>
<keyword evidence="2" id="KW-0533">Nickel</keyword>